<dbReference type="SUPFAM" id="SSF53335">
    <property type="entry name" value="S-adenosyl-L-methionine-dependent methyltransferases"/>
    <property type="match status" value="1"/>
</dbReference>
<dbReference type="InterPro" id="IPR029063">
    <property type="entry name" value="SAM-dependent_MTases_sf"/>
</dbReference>
<dbReference type="RefSeq" id="WP_343896729.1">
    <property type="nucleotide sequence ID" value="NZ_BAAAFZ010000055.1"/>
</dbReference>
<sequence length="270" mass="28563">MAVQSFRDAELQGWDRKAVYWDDTLGAVTLGAVGPLLDAVGAAPGTRLLDIACGTGALAAEAARRGAGAIGMDFAPTMVAEAARRHPGVDFRVGDAEAIPLPDASVDAVTCSFGMLHMERPERVLAEVARVLRPGEGRFAMTAWAPDGDFFALVGQAVQAHADTGVPLPPAPPIFRFGDEGECRSALLAAGFAEPGFRRLPLEWTGDEPEAVLGLLYRGTVRTPMLIEAQAPEARAAVERAILRGAERYRQGGGGIVLRWPALLTAARRN</sequence>
<proteinExistence type="predicted"/>
<accession>A0ABN1FN40</accession>
<gene>
    <name evidence="2" type="ORF">GCM10009416_35620</name>
</gene>
<reference evidence="2 3" key="1">
    <citation type="journal article" date="2019" name="Int. J. Syst. Evol. Microbiol.">
        <title>The Global Catalogue of Microorganisms (GCM) 10K type strain sequencing project: providing services to taxonomists for standard genome sequencing and annotation.</title>
        <authorList>
            <consortium name="The Broad Institute Genomics Platform"/>
            <consortium name="The Broad Institute Genome Sequencing Center for Infectious Disease"/>
            <person name="Wu L."/>
            <person name="Ma J."/>
        </authorList>
    </citation>
    <scope>NUCLEOTIDE SEQUENCE [LARGE SCALE GENOMIC DNA]</scope>
    <source>
        <strain evidence="2 3">JCM 9933</strain>
    </source>
</reference>
<keyword evidence="3" id="KW-1185">Reference proteome</keyword>
<dbReference type="Pfam" id="PF08241">
    <property type="entry name" value="Methyltransf_11"/>
    <property type="match status" value="1"/>
</dbReference>
<evidence type="ECO:0000313" key="2">
    <source>
        <dbReference type="EMBL" id="GAA0594116.1"/>
    </source>
</evidence>
<dbReference type="Gene3D" id="3.40.50.150">
    <property type="entry name" value="Vaccinia Virus protein VP39"/>
    <property type="match status" value="1"/>
</dbReference>
<comment type="caution">
    <text evidence="2">The sequence shown here is derived from an EMBL/GenBank/DDBJ whole genome shotgun (WGS) entry which is preliminary data.</text>
</comment>
<dbReference type="PANTHER" id="PTHR43591:SF24">
    <property type="entry name" value="2-METHOXY-6-POLYPRENYL-1,4-BENZOQUINOL METHYLASE, MITOCHONDRIAL"/>
    <property type="match status" value="1"/>
</dbReference>
<organism evidence="2 3">
    <name type="scientific">Craurococcus roseus</name>
    <dbReference type="NCBI Taxonomy" id="77585"/>
    <lineage>
        <taxon>Bacteria</taxon>
        <taxon>Pseudomonadati</taxon>
        <taxon>Pseudomonadota</taxon>
        <taxon>Alphaproteobacteria</taxon>
        <taxon>Acetobacterales</taxon>
        <taxon>Acetobacteraceae</taxon>
        <taxon>Craurococcus</taxon>
    </lineage>
</organism>
<dbReference type="Proteomes" id="UP001501588">
    <property type="component" value="Unassembled WGS sequence"/>
</dbReference>
<evidence type="ECO:0000313" key="3">
    <source>
        <dbReference type="Proteomes" id="UP001501588"/>
    </source>
</evidence>
<protein>
    <recommendedName>
        <fullName evidence="1">Methyltransferase type 11 domain-containing protein</fullName>
    </recommendedName>
</protein>
<dbReference type="InterPro" id="IPR013216">
    <property type="entry name" value="Methyltransf_11"/>
</dbReference>
<name>A0ABN1FN40_9PROT</name>
<feature type="domain" description="Methyltransferase type 11" evidence="1">
    <location>
        <begin position="49"/>
        <end position="135"/>
    </location>
</feature>
<evidence type="ECO:0000259" key="1">
    <source>
        <dbReference type="Pfam" id="PF08241"/>
    </source>
</evidence>
<dbReference type="EMBL" id="BAAAFZ010000055">
    <property type="protein sequence ID" value="GAA0594116.1"/>
    <property type="molecule type" value="Genomic_DNA"/>
</dbReference>
<dbReference type="CDD" id="cd02440">
    <property type="entry name" value="AdoMet_MTases"/>
    <property type="match status" value="1"/>
</dbReference>
<dbReference type="PANTHER" id="PTHR43591">
    <property type="entry name" value="METHYLTRANSFERASE"/>
    <property type="match status" value="1"/>
</dbReference>